<organism evidence="8">
    <name type="scientific">marine metagenome</name>
    <dbReference type="NCBI Taxonomy" id="408172"/>
    <lineage>
        <taxon>unclassified sequences</taxon>
        <taxon>metagenomes</taxon>
        <taxon>ecological metagenomes</taxon>
    </lineage>
</organism>
<keyword evidence="4" id="KW-0547">Nucleotide-binding</keyword>
<evidence type="ECO:0000313" key="8">
    <source>
        <dbReference type="EMBL" id="SVA77017.1"/>
    </source>
</evidence>
<dbReference type="EMBL" id="UINC01018352">
    <property type="protein sequence ID" value="SVA77017.1"/>
    <property type="molecule type" value="Genomic_DNA"/>
</dbReference>
<protein>
    <recommendedName>
        <fullName evidence="7">Cobalamin adenosyltransferase-like domain-containing protein</fullName>
    </recommendedName>
</protein>
<dbReference type="InterPro" id="IPR036451">
    <property type="entry name" value="CblAdoTrfase-like_sf"/>
</dbReference>
<dbReference type="InterPro" id="IPR029499">
    <property type="entry name" value="PduO-typ"/>
</dbReference>
<feature type="compositionally biased region" description="Basic residues" evidence="6">
    <location>
        <begin position="1"/>
        <end position="10"/>
    </location>
</feature>
<dbReference type="GO" id="GO:0005524">
    <property type="term" value="F:ATP binding"/>
    <property type="evidence" value="ECO:0007669"/>
    <property type="project" value="UniProtKB-KW"/>
</dbReference>
<dbReference type="GO" id="GO:0008817">
    <property type="term" value="F:corrinoid adenosyltransferase activity"/>
    <property type="evidence" value="ECO:0007669"/>
    <property type="project" value="TreeGrafter"/>
</dbReference>
<evidence type="ECO:0000259" key="7">
    <source>
        <dbReference type="Pfam" id="PF01923"/>
    </source>
</evidence>
<name>A0A381YKN4_9ZZZZ</name>
<keyword evidence="3" id="KW-0808">Transferase</keyword>
<evidence type="ECO:0000256" key="1">
    <source>
        <dbReference type="ARBA" id="ARBA00007487"/>
    </source>
</evidence>
<comment type="similarity">
    <text evidence="1">Belongs to the Cob(I)alamin adenosyltransferase family.</text>
</comment>
<feature type="region of interest" description="Disordered" evidence="6">
    <location>
        <begin position="1"/>
        <end position="22"/>
    </location>
</feature>
<dbReference type="Pfam" id="PF01923">
    <property type="entry name" value="Cob_adeno_trans"/>
    <property type="match status" value="1"/>
</dbReference>
<dbReference type="GO" id="GO:0009235">
    <property type="term" value="P:cobalamin metabolic process"/>
    <property type="evidence" value="ECO:0007669"/>
    <property type="project" value="UniProtKB-ARBA"/>
</dbReference>
<dbReference type="FunFam" id="1.20.1200.10:FF:000001">
    <property type="entry name" value="Cob(I)yrinic acid a,c-diamide adenosyltransferase"/>
    <property type="match status" value="1"/>
</dbReference>
<accession>A0A381YKN4</accession>
<dbReference type="InterPro" id="IPR016030">
    <property type="entry name" value="CblAdoTrfase-like"/>
</dbReference>
<evidence type="ECO:0000256" key="6">
    <source>
        <dbReference type="SAM" id="MobiDB-lite"/>
    </source>
</evidence>
<evidence type="ECO:0000256" key="3">
    <source>
        <dbReference type="ARBA" id="ARBA00022679"/>
    </source>
</evidence>
<dbReference type="PANTHER" id="PTHR12213:SF0">
    <property type="entry name" value="CORRINOID ADENOSYLTRANSFERASE MMAB"/>
    <property type="match status" value="1"/>
</dbReference>
<dbReference type="NCBIfam" id="TIGR00636">
    <property type="entry name" value="PduO_Nterm"/>
    <property type="match status" value="1"/>
</dbReference>
<keyword evidence="5" id="KW-0067">ATP-binding</keyword>
<comment type="subunit">
    <text evidence="2">Homotrimer.</text>
</comment>
<sequence>MPKRITKVTTKKGDDGSTSIAHGKRVSKSSSIVDSIGEIDELNSWIGLLSSIKELDATKEFLLEVQNTLFDIGGILATSSKEPLINKKLEKMESNISEYNKQLPHLDNFVLPSGSRESSIVHITRSVCRRAERSLVRAGEDNFIEKSCVIYLNRLSDFLFILARKTNLDLKIDEILWKQE</sequence>
<evidence type="ECO:0000256" key="5">
    <source>
        <dbReference type="ARBA" id="ARBA00022840"/>
    </source>
</evidence>
<reference evidence="8" key="1">
    <citation type="submission" date="2018-05" db="EMBL/GenBank/DDBJ databases">
        <authorList>
            <person name="Lanie J.A."/>
            <person name="Ng W.-L."/>
            <person name="Kazmierczak K.M."/>
            <person name="Andrzejewski T.M."/>
            <person name="Davidsen T.M."/>
            <person name="Wayne K.J."/>
            <person name="Tettelin H."/>
            <person name="Glass J.I."/>
            <person name="Rusch D."/>
            <person name="Podicherti R."/>
            <person name="Tsui H.-C.T."/>
            <person name="Winkler M.E."/>
        </authorList>
    </citation>
    <scope>NUCLEOTIDE SEQUENCE</scope>
</reference>
<dbReference type="Gene3D" id="1.20.1200.10">
    <property type="entry name" value="Cobalamin adenosyltransferase-like"/>
    <property type="match status" value="1"/>
</dbReference>
<gene>
    <name evidence="8" type="ORF">METZ01_LOCUS129871</name>
</gene>
<evidence type="ECO:0000256" key="2">
    <source>
        <dbReference type="ARBA" id="ARBA00011233"/>
    </source>
</evidence>
<feature type="domain" description="Cobalamin adenosyltransferase-like" evidence="7">
    <location>
        <begin position="9"/>
        <end position="165"/>
    </location>
</feature>
<proteinExistence type="inferred from homology"/>
<dbReference type="SUPFAM" id="SSF89028">
    <property type="entry name" value="Cobalamin adenosyltransferase-like"/>
    <property type="match status" value="1"/>
</dbReference>
<dbReference type="AlphaFoldDB" id="A0A381YKN4"/>
<evidence type="ECO:0000256" key="4">
    <source>
        <dbReference type="ARBA" id="ARBA00022741"/>
    </source>
</evidence>
<dbReference type="PANTHER" id="PTHR12213">
    <property type="entry name" value="CORRINOID ADENOSYLTRANSFERASE"/>
    <property type="match status" value="1"/>
</dbReference>